<feature type="transmembrane region" description="Helical" evidence="2">
    <location>
        <begin position="153"/>
        <end position="173"/>
    </location>
</feature>
<protein>
    <submittedName>
        <fullName evidence="4">DMT family transporter</fullName>
    </submittedName>
</protein>
<reference evidence="4 5" key="1">
    <citation type="submission" date="2021-08" db="EMBL/GenBank/DDBJ databases">
        <title>Draft genome sequence of Spirulina subsalsa with high tolerance to salinity and hype-accumulation of phycocyanin.</title>
        <authorList>
            <person name="Pei H."/>
            <person name="Jiang L."/>
        </authorList>
    </citation>
    <scope>NUCLEOTIDE SEQUENCE [LARGE SCALE GENOMIC DNA]</scope>
    <source>
        <strain evidence="4 5">FACHB-351</strain>
    </source>
</reference>
<proteinExistence type="inferred from homology"/>
<dbReference type="Proteomes" id="UP001526426">
    <property type="component" value="Unassembled WGS sequence"/>
</dbReference>
<dbReference type="SUPFAM" id="SSF103481">
    <property type="entry name" value="Multidrug resistance efflux transporter EmrE"/>
    <property type="match status" value="2"/>
</dbReference>
<feature type="transmembrane region" description="Helical" evidence="2">
    <location>
        <begin position="69"/>
        <end position="90"/>
    </location>
</feature>
<name>A0ABT3L1K7_9CYAN</name>
<organism evidence="4 5">
    <name type="scientific">Spirulina subsalsa FACHB-351</name>
    <dbReference type="NCBI Taxonomy" id="234711"/>
    <lineage>
        <taxon>Bacteria</taxon>
        <taxon>Bacillati</taxon>
        <taxon>Cyanobacteriota</taxon>
        <taxon>Cyanophyceae</taxon>
        <taxon>Spirulinales</taxon>
        <taxon>Spirulinaceae</taxon>
        <taxon>Spirulina</taxon>
    </lineage>
</organism>
<dbReference type="InterPro" id="IPR000620">
    <property type="entry name" value="EamA_dom"/>
</dbReference>
<evidence type="ECO:0000313" key="5">
    <source>
        <dbReference type="Proteomes" id="UP001526426"/>
    </source>
</evidence>
<dbReference type="EMBL" id="JAIHOM010000012">
    <property type="protein sequence ID" value="MCW6035383.1"/>
    <property type="molecule type" value="Genomic_DNA"/>
</dbReference>
<keyword evidence="2" id="KW-0812">Transmembrane</keyword>
<evidence type="ECO:0000259" key="3">
    <source>
        <dbReference type="Pfam" id="PF00892"/>
    </source>
</evidence>
<feature type="transmembrane region" description="Helical" evidence="2">
    <location>
        <begin position="268"/>
        <end position="287"/>
    </location>
</feature>
<keyword evidence="2" id="KW-0472">Membrane</keyword>
<sequence length="291" mass="32696">MPPRNPRILAYSYAIIGVSIMAGLGVFVKQINAPVSLIVLARFYLGFLFFLIYLLITRKIHLIQPFQKSFFPLILGGLSWAGLMFSYTQAILFTSLSYAVFLLYLAPFIATAIAFFWLKEKLTLSQTLALIIAFLGFIFILDFDPTQGLQNVIGSLWGLLSALAYASFVIINRKIPNHCLSQTRIFYQFLFTNLFLLPLWLQFKLQFLTLNNTFWLVGVGFFHGFLAITLMITAVRYLKASEYGIISYVEPLIAALLGFLLYSESLSLLQAMGGLLILGCGVSQVFLTKPS</sequence>
<comment type="similarity">
    <text evidence="1">Belongs to the EamA transporter family.</text>
</comment>
<keyword evidence="2" id="KW-1133">Transmembrane helix</keyword>
<feature type="transmembrane region" description="Helical" evidence="2">
    <location>
        <begin position="9"/>
        <end position="28"/>
    </location>
</feature>
<dbReference type="RefSeq" id="WP_265263068.1">
    <property type="nucleotide sequence ID" value="NZ_JAIHOM010000012.1"/>
</dbReference>
<gene>
    <name evidence="4" type="ORF">K4A83_03715</name>
</gene>
<dbReference type="PANTHER" id="PTHR22911">
    <property type="entry name" value="ACYL-MALONYL CONDENSING ENZYME-RELATED"/>
    <property type="match status" value="1"/>
</dbReference>
<dbReference type="InterPro" id="IPR037185">
    <property type="entry name" value="EmrE-like"/>
</dbReference>
<feature type="domain" description="EamA" evidence="3">
    <location>
        <begin position="10"/>
        <end position="141"/>
    </location>
</feature>
<feature type="transmembrane region" description="Helical" evidence="2">
    <location>
        <begin position="124"/>
        <end position="141"/>
    </location>
</feature>
<dbReference type="PANTHER" id="PTHR22911:SF79">
    <property type="entry name" value="MOBA-LIKE NTP TRANSFERASE DOMAIN-CONTAINING PROTEIN"/>
    <property type="match status" value="1"/>
</dbReference>
<feature type="transmembrane region" description="Helical" evidence="2">
    <location>
        <begin position="185"/>
        <end position="203"/>
    </location>
</feature>
<accession>A0ABT3L1K7</accession>
<feature type="transmembrane region" description="Helical" evidence="2">
    <location>
        <begin position="96"/>
        <end position="117"/>
    </location>
</feature>
<dbReference type="Pfam" id="PF00892">
    <property type="entry name" value="EamA"/>
    <property type="match status" value="2"/>
</dbReference>
<keyword evidence="5" id="KW-1185">Reference proteome</keyword>
<feature type="transmembrane region" description="Helical" evidence="2">
    <location>
        <begin position="34"/>
        <end position="57"/>
    </location>
</feature>
<feature type="transmembrane region" description="Helical" evidence="2">
    <location>
        <begin position="215"/>
        <end position="238"/>
    </location>
</feature>
<evidence type="ECO:0000256" key="1">
    <source>
        <dbReference type="ARBA" id="ARBA00007362"/>
    </source>
</evidence>
<evidence type="ECO:0000313" key="4">
    <source>
        <dbReference type="EMBL" id="MCW6035383.1"/>
    </source>
</evidence>
<comment type="caution">
    <text evidence="4">The sequence shown here is derived from an EMBL/GenBank/DDBJ whole genome shotgun (WGS) entry which is preliminary data.</text>
</comment>
<evidence type="ECO:0000256" key="2">
    <source>
        <dbReference type="SAM" id="Phobius"/>
    </source>
</evidence>
<feature type="domain" description="EamA" evidence="3">
    <location>
        <begin position="153"/>
        <end position="278"/>
    </location>
</feature>
<feature type="transmembrane region" description="Helical" evidence="2">
    <location>
        <begin position="245"/>
        <end position="262"/>
    </location>
</feature>